<sequence>MAISHLIVALSACATGVYTHAVEQREPMITPGPIVARQGSTDTRLIGYYSESGDLSWQTGRCVVGMTWTTSNSYGKCCSTSRGCGQNDFATRCSGDYAMYPDGPYSCSNTCNTDYIYQSTNVASPTLWIGCNYIGPQTNFYRALPATVTSATNPAASSASNSGAKTTAPTVTVPAPKSTSTPTVSRVKRNLAWIAGVVVGIIALLVICAIIIFIIISKKRKRARTLAAGGSGGAGAPPAQQQYMPPGQQQYMPPGQQQYMPPGQPGMGAMPPMQQQQYMPPQGQAYPNPASADYKGDGGPPPQWAPSPHQPPSADSPPIGGISPMSPHSSIAPNDSASHHAFHDQRLGDSRSPVPTLGEMGTSNAHQRPVSEMTVPHTPPTIHQPPVSELSSPSAHRPTPISYQAGPIQQNYHPTVSEIG</sequence>
<feature type="signal peptide" evidence="3">
    <location>
        <begin position="1"/>
        <end position="19"/>
    </location>
</feature>
<feature type="region of interest" description="Disordered" evidence="1">
    <location>
        <begin position="154"/>
        <end position="182"/>
    </location>
</feature>
<dbReference type="EMBL" id="NPIC01000003">
    <property type="protein sequence ID" value="RDL37100.1"/>
    <property type="molecule type" value="Genomic_DNA"/>
</dbReference>
<protein>
    <submittedName>
        <fullName evidence="4">Uncharacterized protein</fullName>
    </submittedName>
</protein>
<keyword evidence="2" id="KW-0812">Transmembrane</keyword>
<dbReference type="Proteomes" id="UP000254866">
    <property type="component" value="Unassembled WGS sequence"/>
</dbReference>
<accession>A0A370TNK7</accession>
<feature type="chain" id="PRO_5016670735" evidence="3">
    <location>
        <begin position="20"/>
        <end position="420"/>
    </location>
</feature>
<feature type="compositionally biased region" description="Low complexity" evidence="1">
    <location>
        <begin position="316"/>
        <end position="331"/>
    </location>
</feature>
<keyword evidence="2" id="KW-0472">Membrane</keyword>
<comment type="caution">
    <text evidence="4">The sequence shown here is derived from an EMBL/GenBank/DDBJ whole genome shotgun (WGS) entry which is preliminary data.</text>
</comment>
<gene>
    <name evidence="4" type="ORF">BP5553_04533</name>
</gene>
<evidence type="ECO:0000256" key="2">
    <source>
        <dbReference type="SAM" id="Phobius"/>
    </source>
</evidence>
<name>A0A370TNK7_9HELO</name>
<organism evidence="4 5">
    <name type="scientific">Venustampulla echinocandica</name>
    <dbReference type="NCBI Taxonomy" id="2656787"/>
    <lineage>
        <taxon>Eukaryota</taxon>
        <taxon>Fungi</taxon>
        <taxon>Dikarya</taxon>
        <taxon>Ascomycota</taxon>
        <taxon>Pezizomycotina</taxon>
        <taxon>Leotiomycetes</taxon>
        <taxon>Helotiales</taxon>
        <taxon>Pleuroascaceae</taxon>
        <taxon>Venustampulla</taxon>
    </lineage>
</organism>
<keyword evidence="2" id="KW-1133">Transmembrane helix</keyword>
<dbReference type="RefSeq" id="XP_031869756.1">
    <property type="nucleotide sequence ID" value="XM_032013156.1"/>
</dbReference>
<evidence type="ECO:0000256" key="1">
    <source>
        <dbReference type="SAM" id="MobiDB-lite"/>
    </source>
</evidence>
<proteinExistence type="predicted"/>
<keyword evidence="5" id="KW-1185">Reference proteome</keyword>
<feature type="compositionally biased region" description="Pro residues" evidence="1">
    <location>
        <begin position="299"/>
        <end position="315"/>
    </location>
</feature>
<keyword evidence="3" id="KW-0732">Signal</keyword>
<feature type="region of interest" description="Disordered" evidence="1">
    <location>
        <begin position="227"/>
        <end position="420"/>
    </location>
</feature>
<feature type="transmembrane region" description="Helical" evidence="2">
    <location>
        <begin position="191"/>
        <end position="216"/>
    </location>
</feature>
<feature type="compositionally biased region" description="Basic and acidic residues" evidence="1">
    <location>
        <begin position="337"/>
        <end position="349"/>
    </location>
</feature>
<dbReference type="AlphaFoldDB" id="A0A370TNK7"/>
<reference evidence="4 5" key="1">
    <citation type="journal article" date="2018" name="IMA Fungus">
        <title>IMA Genome-F 9: Draft genome sequence of Annulohypoxylon stygium, Aspergillus mulundensis, Berkeleyomyces basicola (syn. Thielaviopsis basicola), Ceratocystis smalleyi, two Cercospora beticola strains, Coleophoma cylindrospora, Fusarium fracticaudum, Phialophora cf. hyalina, and Morchella septimelata.</title>
        <authorList>
            <person name="Wingfield B.D."/>
            <person name="Bills G.F."/>
            <person name="Dong Y."/>
            <person name="Huang W."/>
            <person name="Nel W.J."/>
            <person name="Swalarsk-Parry B.S."/>
            <person name="Vaghefi N."/>
            <person name="Wilken P.M."/>
            <person name="An Z."/>
            <person name="de Beer Z.W."/>
            <person name="De Vos L."/>
            <person name="Chen L."/>
            <person name="Duong T.A."/>
            <person name="Gao Y."/>
            <person name="Hammerbacher A."/>
            <person name="Kikkert J.R."/>
            <person name="Li Y."/>
            <person name="Li H."/>
            <person name="Li K."/>
            <person name="Li Q."/>
            <person name="Liu X."/>
            <person name="Ma X."/>
            <person name="Naidoo K."/>
            <person name="Pethybridge S.J."/>
            <person name="Sun J."/>
            <person name="Steenkamp E.T."/>
            <person name="van der Nest M.A."/>
            <person name="van Wyk S."/>
            <person name="Wingfield M.J."/>
            <person name="Xiong C."/>
            <person name="Yue Q."/>
            <person name="Zhang X."/>
        </authorList>
    </citation>
    <scope>NUCLEOTIDE SEQUENCE [LARGE SCALE GENOMIC DNA]</scope>
    <source>
        <strain evidence="4 5">BP 5553</strain>
    </source>
</reference>
<dbReference type="GeneID" id="43597382"/>
<evidence type="ECO:0000313" key="4">
    <source>
        <dbReference type="EMBL" id="RDL37100.1"/>
    </source>
</evidence>
<dbReference type="OrthoDB" id="3557178at2759"/>
<evidence type="ECO:0000256" key="3">
    <source>
        <dbReference type="SAM" id="SignalP"/>
    </source>
</evidence>
<feature type="compositionally biased region" description="Low complexity" evidence="1">
    <location>
        <begin position="236"/>
        <end position="287"/>
    </location>
</feature>
<evidence type="ECO:0000313" key="5">
    <source>
        <dbReference type="Proteomes" id="UP000254866"/>
    </source>
</evidence>